<protein>
    <submittedName>
        <fullName evidence="1">Uncharacterized protein</fullName>
    </submittedName>
</protein>
<gene>
    <name evidence="1" type="ORF">J2Y00_001733</name>
</gene>
<accession>A0AAE3XDM8</accession>
<evidence type="ECO:0000313" key="1">
    <source>
        <dbReference type="EMBL" id="MDR6218170.1"/>
    </source>
</evidence>
<reference evidence="1" key="1">
    <citation type="submission" date="2023-07" db="EMBL/GenBank/DDBJ databases">
        <title>Sorghum-associated microbial communities from plants grown in Nebraska, USA.</title>
        <authorList>
            <person name="Schachtman D."/>
        </authorList>
    </citation>
    <scope>NUCLEOTIDE SEQUENCE</scope>
    <source>
        <strain evidence="1">BE330</strain>
    </source>
</reference>
<comment type="caution">
    <text evidence="1">The sequence shown here is derived from an EMBL/GenBank/DDBJ whole genome shotgun (WGS) entry which is preliminary data.</text>
</comment>
<dbReference type="Proteomes" id="UP001185331">
    <property type="component" value="Unassembled WGS sequence"/>
</dbReference>
<proteinExistence type="predicted"/>
<evidence type="ECO:0000313" key="2">
    <source>
        <dbReference type="Proteomes" id="UP001185331"/>
    </source>
</evidence>
<dbReference type="RefSeq" id="WP_309854294.1">
    <property type="nucleotide sequence ID" value="NZ_JAVDQJ010000004.1"/>
</dbReference>
<organism evidence="1 2">
    <name type="scientific">Deinococcus soli</name>
    <name type="common">ex Cha et al. 2016</name>
    <dbReference type="NCBI Taxonomy" id="1309411"/>
    <lineage>
        <taxon>Bacteria</taxon>
        <taxon>Thermotogati</taxon>
        <taxon>Deinococcota</taxon>
        <taxon>Deinococci</taxon>
        <taxon>Deinococcales</taxon>
        <taxon>Deinococcaceae</taxon>
        <taxon>Deinococcus</taxon>
    </lineage>
</organism>
<name>A0AAE3XDM8_9DEIO</name>
<dbReference type="EMBL" id="JAVDQK010000004">
    <property type="protein sequence ID" value="MDR6218170.1"/>
    <property type="molecule type" value="Genomic_DNA"/>
</dbReference>
<dbReference type="AlphaFoldDB" id="A0AAE3XDM8"/>
<sequence length="183" mass="19130">MTGRAPTRTEARHFVLSALYRALSEYHAAQTQPEPTAVTFCGLPDQTRPESALALFRQETRAALRAHAHLGVTFTPVSGTSAYLLTPARPDHAPGRGTGAGLSAAPGYPLLTPGAAVRVTAHLLTDGENHVGRTGVIAHVVDDEAPLYVTLDGAGPAGPVPFKCGEVQAISHRARLAALNRSS</sequence>